<dbReference type="Gene3D" id="3.30.40.10">
    <property type="entry name" value="Zinc/RING finger domain, C3HC4 (zinc finger)"/>
    <property type="match status" value="1"/>
</dbReference>
<evidence type="ECO:0008006" key="18">
    <source>
        <dbReference type="Google" id="ProtNLM"/>
    </source>
</evidence>
<dbReference type="PROSITE" id="PS50119">
    <property type="entry name" value="ZF_BBOX"/>
    <property type="match status" value="2"/>
</dbReference>
<dbReference type="SMART" id="SM00336">
    <property type="entry name" value="BBOX"/>
    <property type="match status" value="2"/>
</dbReference>
<dbReference type="PANTHER" id="PTHR24099">
    <property type="entry name" value="E3 UBIQUITIN-PROTEIN LIGASE TRIM36-RELATED"/>
    <property type="match status" value="1"/>
</dbReference>
<dbReference type="PROSITE" id="PS00518">
    <property type="entry name" value="ZF_RING_1"/>
    <property type="match status" value="1"/>
</dbReference>
<evidence type="ECO:0000259" key="14">
    <source>
        <dbReference type="PROSITE" id="PS50853"/>
    </source>
</evidence>
<keyword evidence="3" id="KW-0479">Metal-binding</keyword>
<reference evidence="16 17" key="1">
    <citation type="submission" date="2023-08" db="EMBL/GenBank/DDBJ databases">
        <title>A Necator americanus chromosomal reference genome.</title>
        <authorList>
            <person name="Ilik V."/>
            <person name="Petrzelkova K.J."/>
            <person name="Pardy F."/>
            <person name="Fuh T."/>
            <person name="Niatou-Singa F.S."/>
            <person name="Gouil Q."/>
            <person name="Baker L."/>
            <person name="Ritchie M.E."/>
            <person name="Jex A.R."/>
            <person name="Gazzola D."/>
            <person name="Li H."/>
            <person name="Toshio Fujiwara R."/>
            <person name="Zhan B."/>
            <person name="Aroian R.V."/>
            <person name="Pafco B."/>
            <person name="Schwarz E.M."/>
        </authorList>
    </citation>
    <scope>NUCLEOTIDE SEQUENCE [LARGE SCALE GENOMIC DNA]</scope>
    <source>
        <strain evidence="16 17">Aroian</strain>
        <tissue evidence="16">Whole animal</tissue>
    </source>
</reference>
<dbReference type="Gene3D" id="3.30.160.60">
    <property type="entry name" value="Classic Zinc Finger"/>
    <property type="match status" value="1"/>
</dbReference>
<dbReference type="InterPro" id="IPR036116">
    <property type="entry name" value="FN3_sf"/>
</dbReference>
<evidence type="ECO:0000259" key="13">
    <source>
        <dbReference type="PROSITE" id="PS50188"/>
    </source>
</evidence>
<dbReference type="InterPro" id="IPR001870">
    <property type="entry name" value="B30.2/SPRY"/>
</dbReference>
<dbReference type="Pfam" id="PF00622">
    <property type="entry name" value="SPRY"/>
    <property type="match status" value="1"/>
</dbReference>
<keyword evidence="7" id="KW-0862">Zinc</keyword>
<dbReference type="InterPro" id="IPR043136">
    <property type="entry name" value="B30.2/SPRY_sf"/>
</dbReference>
<dbReference type="SUPFAM" id="SSF49899">
    <property type="entry name" value="Concanavalin A-like lectins/glucanases"/>
    <property type="match status" value="1"/>
</dbReference>
<feature type="domain" description="B box-type" evidence="12">
    <location>
        <begin position="244"/>
        <end position="286"/>
    </location>
</feature>
<dbReference type="InterPro" id="IPR017903">
    <property type="entry name" value="COS_domain"/>
</dbReference>
<dbReference type="InterPro" id="IPR003961">
    <property type="entry name" value="FN3_dom"/>
</dbReference>
<keyword evidence="2" id="KW-0963">Cytoplasm</keyword>
<dbReference type="CDD" id="cd12889">
    <property type="entry name" value="SPRY_PRY_TRIM67_9"/>
    <property type="match status" value="1"/>
</dbReference>
<dbReference type="SMART" id="SM00502">
    <property type="entry name" value="BBC"/>
    <property type="match status" value="1"/>
</dbReference>
<dbReference type="InterPro" id="IPR013320">
    <property type="entry name" value="ConA-like_dom_sf"/>
</dbReference>
<dbReference type="SMART" id="SM00449">
    <property type="entry name" value="SPRY"/>
    <property type="match status" value="1"/>
</dbReference>
<dbReference type="PROSITE" id="PS50188">
    <property type="entry name" value="B302_SPRY"/>
    <property type="match status" value="1"/>
</dbReference>
<sequence>MEEELKCSYCRKFFEDPILLLCGHSYCRRCALKAQQPSSSVRPATPLGPTSHFPQILSSSPLSPHCSSSGASDTISVCISDPDHDSDKMSVLSEADSGVVCSRTSRPSSIVGPPIPRLPSILTPSTSGVIIPCGVCQKPSYYADEVAISNAPANMAIQNVISRYFAQHPHLSPKDTKQSSDETKKEPNCQLCEEDIRPATIFCEQCDIFYCQPCQVALHPQRGPLAKHTLVNASQRRTTPTRTIKDLRCVQHKGETLSMFCLVCKTAVCCLCLQEVKHSSHDVQALSATCKAQKAELSTTLQQLSEKARTATEEIGRLKQMHDNLNNSCNDFKSNLCIQIDALIEQLQTRKEQLMRHVDEQKDHKKQILREQISRCTAKLSRTTGLIQFCIEALKEPDAATYLQHSAALLHRSTSQEFLWHREMKTKPDVDPEIVLNLDTKHLQYSIQTLDFAQLKANQNSRINGDSTRGIVYNHLFPSPPVIDAAECSAENNSVTIVWRPRQDGCAIDGYSLEIDSGRDDGKFKEVYCGRDTICTIDGLHFNTVYTARVKAFNAAGESEYSEPICLQTAEVAWFQLTKSPSQRDMQLSNECTSLTGTSLEYRTILGSIAFSKGVHYWEISVVRHDSNADIVVGVAQPAVNRNIMLGKDLHGWSMYVDGERSWYLHNETHHSRIVGGIGKGSVIGVKLDCNRGTIEYTINDRKRLFEKSTFAFTNLPRGLYYPAFSVNCNSTITIHTGLCAPSSSSSDSE</sequence>
<accession>A0ABR1E7C7</accession>
<evidence type="ECO:0000259" key="15">
    <source>
        <dbReference type="PROSITE" id="PS51262"/>
    </source>
</evidence>
<feature type="domain" description="B30.2/SPRY" evidence="13">
    <location>
        <begin position="554"/>
        <end position="744"/>
    </location>
</feature>
<dbReference type="InterPro" id="IPR000315">
    <property type="entry name" value="Znf_B-box"/>
</dbReference>
<dbReference type="Proteomes" id="UP001303046">
    <property type="component" value="Unassembled WGS sequence"/>
</dbReference>
<dbReference type="InterPro" id="IPR003649">
    <property type="entry name" value="Bbox_C"/>
</dbReference>
<keyword evidence="4" id="KW-0677">Repeat</keyword>
<evidence type="ECO:0000256" key="8">
    <source>
        <dbReference type="ARBA" id="ARBA00023054"/>
    </source>
</evidence>
<keyword evidence="9" id="KW-0206">Cytoskeleton</keyword>
<name>A0ABR1E7C7_NECAM</name>
<dbReference type="InterPro" id="IPR017907">
    <property type="entry name" value="Znf_RING_CS"/>
</dbReference>
<comment type="caution">
    <text evidence="16">The sequence shown here is derived from an EMBL/GenBank/DDBJ whole genome shotgun (WGS) entry which is preliminary data.</text>
</comment>
<keyword evidence="17" id="KW-1185">Reference proteome</keyword>
<dbReference type="PROSITE" id="PS51262">
    <property type="entry name" value="COS"/>
    <property type="match status" value="1"/>
</dbReference>
<dbReference type="InterPro" id="IPR027370">
    <property type="entry name" value="Znf-RING_euk"/>
</dbReference>
<feature type="domain" description="Fibronectin type-III" evidence="14">
    <location>
        <begin position="477"/>
        <end position="572"/>
    </location>
</feature>
<evidence type="ECO:0000313" key="16">
    <source>
        <dbReference type="EMBL" id="KAK6758600.1"/>
    </source>
</evidence>
<dbReference type="PANTHER" id="PTHR24099:SF15">
    <property type="entry name" value="E3 UBIQUITIN-PROTEIN LIGASE TRIM9"/>
    <property type="match status" value="1"/>
</dbReference>
<dbReference type="CDD" id="cd19764">
    <property type="entry name" value="Bbox2_TRIM9-like"/>
    <property type="match status" value="1"/>
</dbReference>
<dbReference type="InterPro" id="IPR013083">
    <property type="entry name" value="Znf_RING/FYVE/PHD"/>
</dbReference>
<evidence type="ECO:0000256" key="3">
    <source>
        <dbReference type="ARBA" id="ARBA00022723"/>
    </source>
</evidence>
<dbReference type="InterPro" id="IPR003877">
    <property type="entry name" value="SPRY_dom"/>
</dbReference>
<dbReference type="Gene3D" id="2.60.120.920">
    <property type="match status" value="1"/>
</dbReference>
<feature type="coiled-coil region" evidence="11">
    <location>
        <begin position="294"/>
        <end position="371"/>
    </location>
</feature>
<dbReference type="InterPro" id="IPR013783">
    <property type="entry name" value="Ig-like_fold"/>
</dbReference>
<dbReference type="Gene3D" id="1.20.5.170">
    <property type="match status" value="1"/>
</dbReference>
<dbReference type="Pfam" id="PF13445">
    <property type="entry name" value="zf-RING_UBOX"/>
    <property type="match status" value="1"/>
</dbReference>
<organism evidence="16 17">
    <name type="scientific">Necator americanus</name>
    <name type="common">Human hookworm</name>
    <dbReference type="NCBI Taxonomy" id="51031"/>
    <lineage>
        <taxon>Eukaryota</taxon>
        <taxon>Metazoa</taxon>
        <taxon>Ecdysozoa</taxon>
        <taxon>Nematoda</taxon>
        <taxon>Chromadorea</taxon>
        <taxon>Rhabditida</taxon>
        <taxon>Rhabditina</taxon>
        <taxon>Rhabditomorpha</taxon>
        <taxon>Strongyloidea</taxon>
        <taxon>Ancylostomatidae</taxon>
        <taxon>Bunostominae</taxon>
        <taxon>Necator</taxon>
    </lineage>
</organism>
<dbReference type="InterPro" id="IPR050617">
    <property type="entry name" value="E3_ligase_FN3/SPRY"/>
</dbReference>
<keyword evidence="8 11" id="KW-0175">Coiled coil</keyword>
<dbReference type="Gene3D" id="4.10.830.40">
    <property type="match status" value="1"/>
</dbReference>
<dbReference type="Pfam" id="PF00041">
    <property type="entry name" value="fn3"/>
    <property type="match status" value="1"/>
</dbReference>
<dbReference type="SMART" id="SM00060">
    <property type="entry name" value="FN3"/>
    <property type="match status" value="1"/>
</dbReference>
<dbReference type="Pfam" id="PF00643">
    <property type="entry name" value="zf-B_box"/>
    <property type="match status" value="1"/>
</dbReference>
<evidence type="ECO:0000256" key="2">
    <source>
        <dbReference type="ARBA" id="ARBA00022490"/>
    </source>
</evidence>
<evidence type="ECO:0000256" key="6">
    <source>
        <dbReference type="ARBA" id="ARBA00022786"/>
    </source>
</evidence>
<evidence type="ECO:0000256" key="4">
    <source>
        <dbReference type="ARBA" id="ARBA00022737"/>
    </source>
</evidence>
<keyword evidence="6" id="KW-0833">Ubl conjugation pathway</keyword>
<keyword evidence="5 10" id="KW-0863">Zinc-finger</keyword>
<protein>
    <recommendedName>
        <fullName evidence="18">SPRY domain protein</fullName>
    </recommendedName>
</protein>
<dbReference type="Gene3D" id="2.60.40.10">
    <property type="entry name" value="Immunoglobulins"/>
    <property type="match status" value="1"/>
</dbReference>
<dbReference type="EMBL" id="JAVFWL010000005">
    <property type="protein sequence ID" value="KAK6758600.1"/>
    <property type="molecule type" value="Genomic_DNA"/>
</dbReference>
<dbReference type="CDD" id="cd00063">
    <property type="entry name" value="FN3"/>
    <property type="match status" value="1"/>
</dbReference>
<proteinExistence type="predicted"/>
<dbReference type="Pfam" id="PF22586">
    <property type="entry name" value="ANCHR-like_BBOX"/>
    <property type="match status" value="1"/>
</dbReference>
<evidence type="ECO:0000256" key="1">
    <source>
        <dbReference type="ARBA" id="ARBA00004245"/>
    </source>
</evidence>
<evidence type="ECO:0000256" key="7">
    <source>
        <dbReference type="ARBA" id="ARBA00022833"/>
    </source>
</evidence>
<evidence type="ECO:0000256" key="5">
    <source>
        <dbReference type="ARBA" id="ARBA00022771"/>
    </source>
</evidence>
<evidence type="ECO:0000256" key="11">
    <source>
        <dbReference type="SAM" id="Coils"/>
    </source>
</evidence>
<feature type="domain" description="COS" evidence="15">
    <location>
        <begin position="394"/>
        <end position="453"/>
    </location>
</feature>
<dbReference type="SUPFAM" id="SSF57845">
    <property type="entry name" value="B-box zinc-binding domain"/>
    <property type="match status" value="1"/>
</dbReference>
<feature type="domain" description="B box-type" evidence="12">
    <location>
        <begin position="184"/>
        <end position="233"/>
    </location>
</feature>
<evidence type="ECO:0000313" key="17">
    <source>
        <dbReference type="Proteomes" id="UP001303046"/>
    </source>
</evidence>
<dbReference type="SUPFAM" id="SSF57850">
    <property type="entry name" value="RING/U-box"/>
    <property type="match status" value="1"/>
</dbReference>
<gene>
    <name evidence="16" type="primary">Necator_chrV.g20849</name>
    <name evidence="16" type="ORF">RB195_016056</name>
</gene>
<evidence type="ECO:0000256" key="10">
    <source>
        <dbReference type="PROSITE-ProRule" id="PRU00024"/>
    </source>
</evidence>
<evidence type="ECO:0000256" key="9">
    <source>
        <dbReference type="ARBA" id="ARBA00023212"/>
    </source>
</evidence>
<evidence type="ECO:0000259" key="12">
    <source>
        <dbReference type="PROSITE" id="PS50119"/>
    </source>
</evidence>
<dbReference type="PROSITE" id="PS50853">
    <property type="entry name" value="FN3"/>
    <property type="match status" value="1"/>
</dbReference>
<comment type="subcellular location">
    <subcellularLocation>
        <location evidence="1">Cytoplasm</location>
        <location evidence="1">Cytoskeleton</location>
    </subcellularLocation>
</comment>
<dbReference type="SUPFAM" id="SSF49265">
    <property type="entry name" value="Fibronectin type III"/>
    <property type="match status" value="1"/>
</dbReference>